<dbReference type="AlphaFoldDB" id="A4STW8"/>
<sequence length="82" mass="8673">MDASDLETTLAHLDQGVSTLFQRRDHAGPIPGVAANSKTAGIAEVLAELEVMDQSIYTNRGALSHGHHPSELMVVSSLFSTA</sequence>
<evidence type="ECO:0000313" key="1">
    <source>
        <dbReference type="EMBL" id="ABO92340.1"/>
    </source>
</evidence>
<name>A4STW8_AERS4</name>
<protein>
    <submittedName>
        <fullName evidence="1">Uncharacterized protein</fullName>
    </submittedName>
</protein>
<geneLocation type="plasmid" evidence="2">
    <name>pAsa4</name>
</geneLocation>
<accession>A4STW8</accession>
<keyword evidence="1" id="KW-0614">Plasmid</keyword>
<dbReference type="Proteomes" id="UP000000225">
    <property type="component" value="Plasmid 4"/>
</dbReference>
<dbReference type="EMBL" id="CP000645">
    <property type="protein sequence ID" value="ABO92340.1"/>
    <property type="molecule type" value="Genomic_DNA"/>
</dbReference>
<organism evidence="1 2">
    <name type="scientific">Aeromonas salmonicida (strain A449)</name>
    <dbReference type="NCBI Taxonomy" id="382245"/>
    <lineage>
        <taxon>Bacteria</taxon>
        <taxon>Pseudomonadati</taxon>
        <taxon>Pseudomonadota</taxon>
        <taxon>Gammaproteobacteria</taxon>
        <taxon>Aeromonadales</taxon>
        <taxon>Aeromonadaceae</taxon>
        <taxon>Aeromonas</taxon>
    </lineage>
</organism>
<gene>
    <name evidence="1" type="ordered locus">ASA_P4G037</name>
</gene>
<proteinExistence type="predicted"/>
<evidence type="ECO:0000313" key="2">
    <source>
        <dbReference type="Proteomes" id="UP000000225"/>
    </source>
</evidence>
<dbReference type="HOGENOM" id="CLU_2550775_0_0_6"/>
<reference evidence="2" key="1">
    <citation type="journal article" date="2008" name="BMC Genomics">
        <title>The genome of Aeromonas salmonicida subsp. salmonicida A449: insights into the evolution of a fish pathogen.</title>
        <authorList>
            <person name="Reith M.E."/>
            <person name="Singh R.K."/>
            <person name="Curtis B."/>
            <person name="Boyd J.M."/>
            <person name="Bouevitch A."/>
            <person name="Kimball J."/>
            <person name="Munholland J."/>
            <person name="Murphy C."/>
            <person name="Sarty D."/>
            <person name="Williams J."/>
            <person name="Nash J.H."/>
            <person name="Johnson S.C."/>
            <person name="Brown L.L."/>
        </authorList>
    </citation>
    <scope>NUCLEOTIDE SEQUENCE [LARGE SCALE GENOMIC DNA]</scope>
    <source>
        <strain evidence="2">A449</strain>
        <plasmid evidence="2">pAsa4</plasmid>
    </source>
</reference>
<dbReference type="KEGG" id="asa:ASA_P4G037"/>